<dbReference type="EMBL" id="FOVP01000009">
    <property type="protein sequence ID" value="SFN80216.1"/>
    <property type="molecule type" value="Genomic_DNA"/>
</dbReference>
<proteinExistence type="predicted"/>
<feature type="domain" description="LysM" evidence="2">
    <location>
        <begin position="27"/>
        <end position="77"/>
    </location>
</feature>
<dbReference type="AlphaFoldDB" id="A0A1I5BZY4"/>
<feature type="chain" id="PRO_5011447736" evidence="1">
    <location>
        <begin position="22"/>
        <end position="360"/>
    </location>
</feature>
<dbReference type="PANTHER" id="PTHR35936">
    <property type="entry name" value="MEMBRANE-BOUND LYTIC MUREIN TRANSGLYCOSYLASE F"/>
    <property type="match status" value="1"/>
</dbReference>
<dbReference type="CDD" id="cd00118">
    <property type="entry name" value="LysM"/>
    <property type="match status" value="1"/>
</dbReference>
<accession>A0A1I5BZY4</accession>
<dbReference type="RefSeq" id="WP_092837482.1">
    <property type="nucleotide sequence ID" value="NZ_FOVP01000009.1"/>
</dbReference>
<keyword evidence="4" id="KW-1185">Reference proteome</keyword>
<gene>
    <name evidence="3" type="ORF">SAMN04487859_10942</name>
</gene>
<sequence>MLNTIASGLLAVAGFFGTAAAGQTCGGVYTVKPGDSLSLIADSQYKDARMWTAIHNTNLDRIGERPDSIYTGMTLRLACINGLPLGLSGGTEMPRVPARAAAPIIQVAGSAATRGKINMLTAGDFAPFTEPTLPNGGLLSDVVNAAMAKAAPAQGYAIHWVEDRASHLDPLLSNALLDVGFPWYRPDCTAQPDEYRCGNFLFSDAIFETLILLFTDRARPLAFDSDDDLLGKRLCRPAGSFTHDLDRPGRRWLADARITLEQPRSVAQCFDLLTQGKVDAVAINEFTGRTALKELNLKDQVEIVQTRPLSIQGLHVVVHKSHPEGGAIIALFNRGLAGIKSDGTYQQIMHNHMTRIWAGF</sequence>
<keyword evidence="1" id="KW-0732">Signal</keyword>
<dbReference type="Gene3D" id="3.10.350.10">
    <property type="entry name" value="LysM domain"/>
    <property type="match status" value="1"/>
</dbReference>
<organism evidence="3 4">
    <name type="scientific">Roseovarius lutimaris</name>
    <dbReference type="NCBI Taxonomy" id="1005928"/>
    <lineage>
        <taxon>Bacteria</taxon>
        <taxon>Pseudomonadati</taxon>
        <taxon>Pseudomonadota</taxon>
        <taxon>Alphaproteobacteria</taxon>
        <taxon>Rhodobacterales</taxon>
        <taxon>Roseobacteraceae</taxon>
        <taxon>Roseovarius</taxon>
    </lineage>
</organism>
<evidence type="ECO:0000256" key="1">
    <source>
        <dbReference type="SAM" id="SignalP"/>
    </source>
</evidence>
<dbReference type="SUPFAM" id="SSF53850">
    <property type="entry name" value="Periplasmic binding protein-like II"/>
    <property type="match status" value="1"/>
</dbReference>
<evidence type="ECO:0000259" key="2">
    <source>
        <dbReference type="PROSITE" id="PS51782"/>
    </source>
</evidence>
<dbReference type="Gene3D" id="3.40.190.10">
    <property type="entry name" value="Periplasmic binding protein-like II"/>
    <property type="match status" value="2"/>
</dbReference>
<dbReference type="STRING" id="1005928.SAMN04487859_10942"/>
<dbReference type="OrthoDB" id="8479038at2"/>
<protein>
    <submittedName>
        <fullName evidence="3">Amino acid ABC transporter substrate-binding protein, PAAT family</fullName>
    </submittedName>
</protein>
<dbReference type="InterPro" id="IPR036779">
    <property type="entry name" value="LysM_dom_sf"/>
</dbReference>
<dbReference type="InterPro" id="IPR018392">
    <property type="entry name" value="LysM"/>
</dbReference>
<evidence type="ECO:0000313" key="3">
    <source>
        <dbReference type="EMBL" id="SFN80216.1"/>
    </source>
</evidence>
<dbReference type="Proteomes" id="UP000198599">
    <property type="component" value="Unassembled WGS sequence"/>
</dbReference>
<name>A0A1I5BZY4_9RHOB</name>
<dbReference type="PROSITE" id="PS51782">
    <property type="entry name" value="LYSM"/>
    <property type="match status" value="1"/>
</dbReference>
<dbReference type="PANTHER" id="PTHR35936:SF35">
    <property type="entry name" value="L-CYSTINE-BINDING PROTEIN TCYJ"/>
    <property type="match status" value="1"/>
</dbReference>
<evidence type="ECO:0000313" key="4">
    <source>
        <dbReference type="Proteomes" id="UP000198599"/>
    </source>
</evidence>
<reference evidence="4" key="1">
    <citation type="submission" date="2016-10" db="EMBL/GenBank/DDBJ databases">
        <authorList>
            <person name="Varghese N."/>
            <person name="Submissions S."/>
        </authorList>
    </citation>
    <scope>NUCLEOTIDE SEQUENCE [LARGE SCALE GENOMIC DNA]</scope>
    <source>
        <strain evidence="4">DSM 28463</strain>
    </source>
</reference>
<feature type="signal peptide" evidence="1">
    <location>
        <begin position="1"/>
        <end position="21"/>
    </location>
</feature>